<dbReference type="Pfam" id="PF00882">
    <property type="entry name" value="Zn_dep_PLPC"/>
    <property type="match status" value="1"/>
</dbReference>
<dbReference type="Proteomes" id="UP001204621">
    <property type="component" value="Unassembled WGS sequence"/>
</dbReference>
<gene>
    <name evidence="2" type="ORF">NX778_24485</name>
</gene>
<dbReference type="RefSeq" id="WP_258814433.1">
    <property type="nucleotide sequence ID" value="NZ_JANUGU010000020.1"/>
</dbReference>
<dbReference type="EMBL" id="JANUGU010000020">
    <property type="protein sequence ID" value="MCS0661235.1"/>
    <property type="molecule type" value="Genomic_DNA"/>
</dbReference>
<proteinExistence type="predicted"/>
<comment type="caution">
    <text evidence="2">The sequence shown here is derived from an EMBL/GenBank/DDBJ whole genome shotgun (WGS) entry which is preliminary data.</text>
</comment>
<evidence type="ECO:0000313" key="3">
    <source>
        <dbReference type="Proteomes" id="UP001204621"/>
    </source>
</evidence>
<organism evidence="2 3">
    <name type="scientific">Massilia terrae</name>
    <dbReference type="NCBI Taxonomy" id="1811224"/>
    <lineage>
        <taxon>Bacteria</taxon>
        <taxon>Pseudomonadati</taxon>
        <taxon>Pseudomonadota</taxon>
        <taxon>Betaproteobacteria</taxon>
        <taxon>Burkholderiales</taxon>
        <taxon>Oxalobacteraceae</taxon>
        <taxon>Telluria group</taxon>
        <taxon>Massilia</taxon>
    </lineage>
</organism>
<dbReference type="InterPro" id="IPR029002">
    <property type="entry name" value="PLPC/GPLD1"/>
</dbReference>
<sequence>MVLDEMALPASVEVRPSRRRDGKTSADIVFCRGFCYFCARRPGLSLTCQKSCLALAPAVEKGSSQHFSPSNMPGAYAHITLVNLAKEPERLEAASVPVAAVDAIRSHFRCCELGALSPDYPYLQLRSAQSKRWADLFHCEQTGEPIRLGIRLARTMQSEQQAALVAWLMGYAAHIVADLTIHPVIEMRVSASAFNAMAHRRCELHQDAYIFQRLHPDESARARHLGSGVLDRTIINSWHRILSECHPEEYRRNRPDIDAWHSGFKWAVDAAETGSRMPRLARSVAVNCGLAYPTIDSIDASFIRKLDTPDGRMDYDELFDKALANIGAMWRAIGQAVFEDCVVREAVIGDWNLNTGMNERGMYAFWPNQPPRPAFHRPAEAPAVSAGLA</sequence>
<protein>
    <submittedName>
        <fullName evidence="2">Zinc dependent phospholipase C family protein</fullName>
    </submittedName>
</protein>
<name>A0ABT2D7B2_9BURK</name>
<reference evidence="2 3" key="1">
    <citation type="submission" date="2022-08" db="EMBL/GenBank/DDBJ databases">
        <title>Reclassification of Massilia species as members of the genera Telluria, Duganella, Pseudoduganella, Mokoshia gen. nov. and Zemynaea gen. nov. using orthogonal and non-orthogonal genome-based approaches.</title>
        <authorList>
            <person name="Bowman J.P."/>
        </authorList>
    </citation>
    <scope>NUCLEOTIDE SEQUENCE [LARGE SCALE GENOMIC DNA]</scope>
    <source>
        <strain evidence="2 3">JCM 31606</strain>
    </source>
</reference>
<accession>A0ABT2D7B2</accession>
<keyword evidence="3" id="KW-1185">Reference proteome</keyword>
<evidence type="ECO:0000313" key="2">
    <source>
        <dbReference type="EMBL" id="MCS0661235.1"/>
    </source>
</evidence>
<evidence type="ECO:0000259" key="1">
    <source>
        <dbReference type="Pfam" id="PF00882"/>
    </source>
</evidence>
<feature type="domain" description="Phospholipase C/D" evidence="1">
    <location>
        <begin position="78"/>
        <end position="234"/>
    </location>
</feature>